<feature type="region of interest" description="Disordered" evidence="6">
    <location>
        <begin position="269"/>
        <end position="314"/>
    </location>
</feature>
<feature type="domain" description="SH3" evidence="8">
    <location>
        <begin position="745"/>
        <end position="810"/>
    </location>
</feature>
<evidence type="ECO:0000256" key="2">
    <source>
        <dbReference type="ARBA" id="ARBA00022443"/>
    </source>
</evidence>
<dbReference type="Gene3D" id="2.30.30.40">
    <property type="entry name" value="SH3 Domains"/>
    <property type="match status" value="2"/>
</dbReference>
<dbReference type="FunFam" id="2.60.40.10:FF:000032">
    <property type="entry name" value="palladin isoform X1"/>
    <property type="match status" value="2"/>
</dbReference>
<feature type="transmembrane region" description="Helical" evidence="7">
    <location>
        <begin position="821"/>
        <end position="846"/>
    </location>
</feature>
<comment type="similarity">
    <text evidence="1">Belongs to the protein kinase superfamily. CAMK Ser/Thr protein kinase family.</text>
</comment>
<dbReference type="InterPro" id="IPR007110">
    <property type="entry name" value="Ig-like_dom"/>
</dbReference>
<keyword evidence="4" id="KW-0393">Immunoglobulin domain</keyword>
<feature type="domain" description="Ig-like" evidence="9">
    <location>
        <begin position="10"/>
        <end position="102"/>
    </location>
</feature>
<feature type="compositionally biased region" description="Low complexity" evidence="6">
    <location>
        <begin position="115"/>
        <end position="134"/>
    </location>
</feature>
<dbReference type="InterPro" id="IPR013098">
    <property type="entry name" value="Ig_I-set"/>
</dbReference>
<evidence type="ECO:0000256" key="1">
    <source>
        <dbReference type="ARBA" id="ARBA00006692"/>
    </source>
</evidence>
<dbReference type="Gene3D" id="2.60.40.10">
    <property type="entry name" value="Immunoglobulins"/>
    <property type="match status" value="3"/>
</dbReference>
<dbReference type="EMBL" id="CAJNOG010000533">
    <property type="protein sequence ID" value="CAF1286068.1"/>
    <property type="molecule type" value="Genomic_DNA"/>
</dbReference>
<proteinExistence type="inferred from homology"/>
<dbReference type="PROSITE" id="PS50835">
    <property type="entry name" value="IG_LIKE"/>
    <property type="match status" value="3"/>
</dbReference>
<dbReference type="PROSITE" id="PS50002">
    <property type="entry name" value="SH3"/>
    <property type="match status" value="1"/>
</dbReference>
<feature type="compositionally biased region" description="Basic and acidic residues" evidence="6">
    <location>
        <begin position="282"/>
        <end position="295"/>
    </location>
</feature>
<dbReference type="FunFam" id="2.60.40.10:FF:000080">
    <property type="entry name" value="Myosin light chain kinase, smooth muscle"/>
    <property type="match status" value="1"/>
</dbReference>
<feature type="region of interest" description="Disordered" evidence="6">
    <location>
        <begin position="111"/>
        <end position="144"/>
    </location>
</feature>
<keyword evidence="3" id="KW-1015">Disulfide bond</keyword>
<feature type="region of interest" description="Disordered" evidence="6">
    <location>
        <begin position="202"/>
        <end position="245"/>
    </location>
</feature>
<evidence type="ECO:0000313" key="10">
    <source>
        <dbReference type="EMBL" id="CAF1286068.1"/>
    </source>
</evidence>
<name>A0A818HLA6_9BILA</name>
<comment type="caution">
    <text evidence="11">The sequence shown here is derived from an EMBL/GenBank/DDBJ whole genome shotgun (WGS) entry which is preliminary data.</text>
</comment>
<dbReference type="EMBL" id="CAJOAZ010000045">
    <property type="protein sequence ID" value="CAF3505285.1"/>
    <property type="molecule type" value="Genomic_DNA"/>
</dbReference>
<dbReference type="AlphaFoldDB" id="A0A818HLA6"/>
<evidence type="ECO:0000259" key="9">
    <source>
        <dbReference type="PROSITE" id="PS50835"/>
    </source>
</evidence>
<dbReference type="SUPFAM" id="SSF48726">
    <property type="entry name" value="Immunoglobulin"/>
    <property type="match status" value="3"/>
</dbReference>
<dbReference type="SUPFAM" id="SSF50044">
    <property type="entry name" value="SH3-domain"/>
    <property type="match status" value="1"/>
</dbReference>
<dbReference type="Proteomes" id="UP000663844">
    <property type="component" value="Unassembled WGS sequence"/>
</dbReference>
<gene>
    <name evidence="10" type="ORF">JYZ213_LOCUS31506</name>
    <name evidence="11" type="ORF">OXD698_LOCUS1557</name>
</gene>
<evidence type="ECO:0000256" key="4">
    <source>
        <dbReference type="ARBA" id="ARBA00023319"/>
    </source>
</evidence>
<evidence type="ECO:0000313" key="12">
    <source>
        <dbReference type="Proteomes" id="UP000663844"/>
    </source>
</evidence>
<dbReference type="InterPro" id="IPR003599">
    <property type="entry name" value="Ig_sub"/>
</dbReference>
<feature type="compositionally biased region" description="Polar residues" evidence="6">
    <location>
        <begin position="233"/>
        <end position="244"/>
    </location>
</feature>
<feature type="region of interest" description="Disordered" evidence="6">
    <location>
        <begin position="721"/>
        <end position="740"/>
    </location>
</feature>
<dbReference type="InterPro" id="IPR013783">
    <property type="entry name" value="Ig-like_fold"/>
</dbReference>
<dbReference type="Proteomes" id="UP000663845">
    <property type="component" value="Unassembled WGS sequence"/>
</dbReference>
<dbReference type="InterPro" id="IPR003598">
    <property type="entry name" value="Ig_sub2"/>
</dbReference>
<dbReference type="InterPro" id="IPR001452">
    <property type="entry name" value="SH3_domain"/>
</dbReference>
<dbReference type="PANTHER" id="PTHR47633">
    <property type="entry name" value="IMMUNOGLOBULIN"/>
    <property type="match status" value="1"/>
</dbReference>
<evidence type="ECO:0000313" key="11">
    <source>
        <dbReference type="EMBL" id="CAF3505285.1"/>
    </source>
</evidence>
<keyword evidence="7" id="KW-0472">Membrane</keyword>
<dbReference type="SMART" id="SM00409">
    <property type="entry name" value="IG"/>
    <property type="match status" value="3"/>
</dbReference>
<evidence type="ECO:0000259" key="8">
    <source>
        <dbReference type="PROSITE" id="PS50002"/>
    </source>
</evidence>
<keyword evidence="7" id="KW-1133">Transmembrane helix</keyword>
<reference evidence="11" key="1">
    <citation type="submission" date="2021-02" db="EMBL/GenBank/DDBJ databases">
        <authorList>
            <person name="Nowell W R."/>
        </authorList>
    </citation>
    <scope>NUCLEOTIDE SEQUENCE</scope>
</reference>
<evidence type="ECO:0000256" key="7">
    <source>
        <dbReference type="SAM" id="Phobius"/>
    </source>
</evidence>
<dbReference type="InterPro" id="IPR036028">
    <property type="entry name" value="SH3-like_dom_sf"/>
</dbReference>
<feature type="domain" description="Ig-like" evidence="9">
    <location>
        <begin position="354"/>
        <end position="443"/>
    </location>
</feature>
<dbReference type="CDD" id="cd00096">
    <property type="entry name" value="Ig"/>
    <property type="match status" value="1"/>
</dbReference>
<dbReference type="Pfam" id="PF07679">
    <property type="entry name" value="I-set"/>
    <property type="match status" value="3"/>
</dbReference>
<organism evidence="11 12">
    <name type="scientific">Adineta steineri</name>
    <dbReference type="NCBI Taxonomy" id="433720"/>
    <lineage>
        <taxon>Eukaryota</taxon>
        <taxon>Metazoa</taxon>
        <taxon>Spiralia</taxon>
        <taxon>Gnathifera</taxon>
        <taxon>Rotifera</taxon>
        <taxon>Eurotatoria</taxon>
        <taxon>Bdelloidea</taxon>
        <taxon>Adinetida</taxon>
        <taxon>Adinetidae</taxon>
        <taxon>Adineta</taxon>
    </lineage>
</organism>
<dbReference type="InterPro" id="IPR036179">
    <property type="entry name" value="Ig-like_dom_sf"/>
</dbReference>
<evidence type="ECO:0000256" key="6">
    <source>
        <dbReference type="SAM" id="MobiDB-lite"/>
    </source>
</evidence>
<dbReference type="SMART" id="SM00408">
    <property type="entry name" value="IGc2"/>
    <property type="match status" value="3"/>
</dbReference>
<keyword evidence="2 5" id="KW-0728">SH3 domain</keyword>
<protein>
    <submittedName>
        <fullName evidence="11">Uncharacterized protein</fullName>
    </submittedName>
</protein>
<evidence type="ECO:0000256" key="5">
    <source>
        <dbReference type="PROSITE-ProRule" id="PRU00192"/>
    </source>
</evidence>
<feature type="domain" description="Ig-like" evidence="9">
    <location>
        <begin position="472"/>
        <end position="560"/>
    </location>
</feature>
<accession>A0A818HLA6</accession>
<feature type="compositionally biased region" description="Low complexity" evidence="6">
    <location>
        <begin position="215"/>
        <end position="228"/>
    </location>
</feature>
<evidence type="ECO:0000256" key="3">
    <source>
        <dbReference type="ARBA" id="ARBA00023157"/>
    </source>
</evidence>
<keyword evidence="7" id="KW-0812">Transmembrane</keyword>
<sequence length="854" mass="96117">MNMNDFLAAPEIVRRLTSQDAFENETVTFTCTVQDVDNTNEDEPYSISWFFNDKQIESNNEKYSIDENPKTGICLLTIRHIVPDDEGAYRCVATNQYGSSVTTGFLAVLRRKRSQSPSPSRNASPSRALSPSNNRLRDRSASPLRYINMPMSKLARVTEELESLINPSAAIVHADEKIKESIKESEEVPTASQQNEPSITEIIKSEDSINLPQAPTTTVTTEEIPVSIKTTEEVPTSNEQQELPLTTEDIPVTIKTIEEVPVSIMQKELPETTEELPVTIKASEEEPASNKRKELPPTTEEVPESNKRKELSLPATVEPEQSIIPSFEILTPDTITPIEENKLDISTTEEQVQPIIVSKLPSIVRITEGEDLDISCSITGVPEPVIHWTKNNVDIREDHRIDIYSDRGVHHLEISDVLVSDQGLYTIHAENSLGTINADCQIEVIENVDKVKRLKVEGLYTYGSRQQTYKAPEFLIKPKNRTVHEGEQFQICSKVIGNPAPQILWVRLDKPLEDDGYHRIYDRNGENYLEIPKISILDAGEYSCIATNMMGAAYSKFVVSVEAMTEPESTSSEMEERSANVSDVDTNAVVDFPRSIASQLIDKHVRQHRQLKLSDQSDVDFFFSDFILKDDFRDEARDVFMNKGDMVEIVDIDKQDKWLVRNKKNLNQICYVPPEFLEMVPDIDMSPTLSNLANLDTIQPIVPSKRIFTKKSGVVTSNIDKRYNPLNQEEQDSSSSSDDLKTMTEEAEVYYANSDYVPIRPDGIALAENQLVDVLDSHDPAQYLVRTRPRKDERPKIGWVEACFLEKKSTNIGQVSKNINFILFILLLTHITTDVAVVAVAAAVVADADATFTF</sequence>